<dbReference type="Proteomes" id="UP000789860">
    <property type="component" value="Unassembled WGS sequence"/>
</dbReference>
<feature type="non-terminal residue" evidence="1">
    <location>
        <position position="1"/>
    </location>
</feature>
<name>A0ACA9LZK3_9GLOM</name>
<accession>A0ACA9LZK3</accession>
<keyword evidence="2" id="KW-1185">Reference proteome</keyword>
<evidence type="ECO:0000313" key="2">
    <source>
        <dbReference type="Proteomes" id="UP000789860"/>
    </source>
</evidence>
<proteinExistence type="predicted"/>
<organism evidence="1 2">
    <name type="scientific">Scutellospora calospora</name>
    <dbReference type="NCBI Taxonomy" id="85575"/>
    <lineage>
        <taxon>Eukaryota</taxon>
        <taxon>Fungi</taxon>
        <taxon>Fungi incertae sedis</taxon>
        <taxon>Mucoromycota</taxon>
        <taxon>Glomeromycotina</taxon>
        <taxon>Glomeromycetes</taxon>
        <taxon>Diversisporales</taxon>
        <taxon>Gigasporaceae</taxon>
        <taxon>Scutellospora</taxon>
    </lineage>
</organism>
<evidence type="ECO:0000313" key="1">
    <source>
        <dbReference type="EMBL" id="CAG8551436.1"/>
    </source>
</evidence>
<gene>
    <name evidence="1" type="ORF">SCALOS_LOCUS5194</name>
</gene>
<dbReference type="EMBL" id="CAJVPM010008047">
    <property type="protein sequence ID" value="CAG8551436.1"/>
    <property type="molecule type" value="Genomic_DNA"/>
</dbReference>
<reference evidence="1" key="1">
    <citation type="submission" date="2021-06" db="EMBL/GenBank/DDBJ databases">
        <authorList>
            <person name="Kallberg Y."/>
            <person name="Tangrot J."/>
            <person name="Rosling A."/>
        </authorList>
    </citation>
    <scope>NUCLEOTIDE SEQUENCE</scope>
    <source>
        <strain evidence="1">AU212A</strain>
    </source>
</reference>
<comment type="caution">
    <text evidence="1">The sequence shown here is derived from an EMBL/GenBank/DDBJ whole genome shotgun (WGS) entry which is preliminary data.</text>
</comment>
<sequence length="474" mass="52851">TSTTSREEQEKNKEKQQIMSLYGDLPPPTHSAPSVDKEETQQSATETQSASLKSKSALPVGWTPGTLRFMPTIQRKPVIQAKPKLNKVSVTSPANLPAVSTSPNQNVASTSSLNSVNSTPPPNTVTTDNVPIATPGSTSISSPKQFSTSDDVNDYKSHLNNQRNQRSTFEKGKKQGKGTKRQAPLSLEDDYDPTRPNDYEEFKEYEKRRKEMAYYEEHSRRRSMSPEEKQRSPPRSFPPPPLLYSETPSSIVDTPMQEAPRPRSPPVKIDLDITGEEAFLRRARLSNRVNETVQKSPEPKTTSGSGPSDDFAHRILAKYGWQEGQGLGKDEQGINEPLKVQKTDYRSGIIVNTSTNTPEAKSQVKSEIISPNFEIPSRVILLTNMVGPGEVDDTLQEETADECNEKYGPVERCLIFEVPHGKLPDDQAVRIFVKFETQAAALKAKKDLNGRFFGGRSVTAKFYDESRFDKYDLV</sequence>
<protein>
    <submittedName>
        <fullName evidence="1">10397_t:CDS:1</fullName>
    </submittedName>
</protein>